<dbReference type="EMBL" id="CM047909">
    <property type="protein sequence ID" value="KAJ0078597.1"/>
    <property type="molecule type" value="Genomic_DNA"/>
</dbReference>
<sequence length="50" mass="5810">MKVVALVSGGKDSCYAMMKCINTATRLLLWRICCRLMIRWMNWIATCIKL</sequence>
<name>A0ACC0ZVJ9_9ROSI</name>
<reference evidence="2" key="1">
    <citation type="journal article" date="2023" name="G3 (Bethesda)">
        <title>Genome assembly and association tests identify interacting loci associated with vigor, precocity, and sex in interspecific pistachio rootstocks.</title>
        <authorList>
            <person name="Palmer W."/>
            <person name="Jacygrad E."/>
            <person name="Sagayaradj S."/>
            <person name="Cavanaugh K."/>
            <person name="Han R."/>
            <person name="Bertier L."/>
            <person name="Beede B."/>
            <person name="Kafkas S."/>
            <person name="Golino D."/>
            <person name="Preece J."/>
            <person name="Michelmore R."/>
        </authorList>
    </citation>
    <scope>NUCLEOTIDE SEQUENCE [LARGE SCALE GENOMIC DNA]</scope>
</reference>
<evidence type="ECO:0000313" key="1">
    <source>
        <dbReference type="EMBL" id="KAJ0078597.1"/>
    </source>
</evidence>
<gene>
    <name evidence="1" type="ORF">Patl1_23156</name>
</gene>
<keyword evidence="2" id="KW-1185">Reference proteome</keyword>
<protein>
    <submittedName>
        <fullName evidence="1">Uncharacterized protein</fullName>
    </submittedName>
</protein>
<dbReference type="Proteomes" id="UP001164250">
    <property type="component" value="Chromosome 13"/>
</dbReference>
<comment type="caution">
    <text evidence="1">The sequence shown here is derived from an EMBL/GenBank/DDBJ whole genome shotgun (WGS) entry which is preliminary data.</text>
</comment>
<organism evidence="1 2">
    <name type="scientific">Pistacia atlantica</name>
    <dbReference type="NCBI Taxonomy" id="434234"/>
    <lineage>
        <taxon>Eukaryota</taxon>
        <taxon>Viridiplantae</taxon>
        <taxon>Streptophyta</taxon>
        <taxon>Embryophyta</taxon>
        <taxon>Tracheophyta</taxon>
        <taxon>Spermatophyta</taxon>
        <taxon>Magnoliopsida</taxon>
        <taxon>eudicotyledons</taxon>
        <taxon>Gunneridae</taxon>
        <taxon>Pentapetalae</taxon>
        <taxon>rosids</taxon>
        <taxon>malvids</taxon>
        <taxon>Sapindales</taxon>
        <taxon>Anacardiaceae</taxon>
        <taxon>Pistacia</taxon>
    </lineage>
</organism>
<evidence type="ECO:0000313" key="2">
    <source>
        <dbReference type="Proteomes" id="UP001164250"/>
    </source>
</evidence>
<accession>A0ACC0ZVJ9</accession>
<proteinExistence type="predicted"/>